<dbReference type="SMART" id="SM00903">
    <property type="entry name" value="Flavin_Reduct"/>
    <property type="match status" value="1"/>
</dbReference>
<dbReference type="PANTHER" id="PTHR30466">
    <property type="entry name" value="FLAVIN REDUCTASE"/>
    <property type="match status" value="1"/>
</dbReference>
<dbReference type="InterPro" id="IPR012349">
    <property type="entry name" value="Split_barrel_FMN-bd"/>
</dbReference>
<dbReference type="InterPro" id="IPR050268">
    <property type="entry name" value="NADH-dep_flavin_reductase"/>
</dbReference>
<dbReference type="OrthoDB" id="8901155at2"/>
<proteinExistence type="predicted"/>
<comment type="caution">
    <text evidence="3">The sequence shown here is derived from an EMBL/GenBank/DDBJ whole genome shotgun (WGS) entry which is preliminary data.</text>
</comment>
<dbReference type="PANTHER" id="PTHR30466:SF1">
    <property type="entry name" value="FMN REDUCTASE (NADH) RUTF"/>
    <property type="match status" value="1"/>
</dbReference>
<feature type="domain" description="Flavin reductase like" evidence="2">
    <location>
        <begin position="23"/>
        <end position="167"/>
    </location>
</feature>
<evidence type="ECO:0000256" key="1">
    <source>
        <dbReference type="ARBA" id="ARBA00023002"/>
    </source>
</evidence>
<evidence type="ECO:0000313" key="3">
    <source>
        <dbReference type="EMBL" id="TFB92338.1"/>
    </source>
</evidence>
<dbReference type="InterPro" id="IPR002563">
    <property type="entry name" value="Flavin_Rdtase-like_dom"/>
</dbReference>
<name>A0A1H8JC64_9MICO</name>
<gene>
    <name evidence="3" type="ORF">E3O10_04665</name>
</gene>
<dbReference type="GO" id="GO:0042602">
    <property type="term" value="F:riboflavin reductase (NADPH) activity"/>
    <property type="evidence" value="ECO:0007669"/>
    <property type="project" value="TreeGrafter"/>
</dbReference>
<dbReference type="SUPFAM" id="SSF50475">
    <property type="entry name" value="FMN-binding split barrel"/>
    <property type="match status" value="1"/>
</dbReference>
<dbReference type="Gene3D" id="2.30.110.10">
    <property type="entry name" value="Electron Transport, Fmn-binding Protein, Chain A"/>
    <property type="match status" value="1"/>
</dbReference>
<protein>
    <submittedName>
        <fullName evidence="3">Flavin reductase</fullName>
    </submittedName>
</protein>
<dbReference type="Pfam" id="PF01613">
    <property type="entry name" value="Flavin_Reduct"/>
    <property type="match status" value="1"/>
</dbReference>
<dbReference type="Proteomes" id="UP000297654">
    <property type="component" value="Unassembled WGS sequence"/>
</dbReference>
<organism evidence="3 4">
    <name type="scientific">Cryobacterium luteum</name>
    <dbReference type="NCBI Taxonomy" id="1424661"/>
    <lineage>
        <taxon>Bacteria</taxon>
        <taxon>Bacillati</taxon>
        <taxon>Actinomycetota</taxon>
        <taxon>Actinomycetes</taxon>
        <taxon>Micrococcales</taxon>
        <taxon>Microbacteriaceae</taxon>
        <taxon>Cryobacterium</taxon>
    </lineage>
</organism>
<dbReference type="EMBL" id="SOFF01000016">
    <property type="protein sequence ID" value="TFB92338.1"/>
    <property type="molecule type" value="Genomic_DNA"/>
</dbReference>
<reference evidence="3 4" key="1">
    <citation type="submission" date="2019-03" db="EMBL/GenBank/DDBJ databases">
        <title>Genomics of glacier-inhabiting Cryobacterium strains.</title>
        <authorList>
            <person name="Liu Q."/>
            <person name="Xin Y.-H."/>
        </authorList>
    </citation>
    <scope>NUCLEOTIDE SEQUENCE [LARGE SCALE GENOMIC DNA]</scope>
    <source>
        <strain evidence="3 4">Hh15</strain>
    </source>
</reference>
<keyword evidence="1" id="KW-0560">Oxidoreductase</keyword>
<dbReference type="STRING" id="1424661.SAMN05216281_11434"/>
<evidence type="ECO:0000259" key="2">
    <source>
        <dbReference type="SMART" id="SM00903"/>
    </source>
</evidence>
<dbReference type="RefSeq" id="WP_092111349.1">
    <property type="nucleotide sequence ID" value="NZ_FOCN01000014.1"/>
</dbReference>
<keyword evidence="4" id="KW-1185">Reference proteome</keyword>
<accession>A0A1H8JC64</accession>
<sequence>MVTQTLMPADANETVEQSFIRAFRSHPGGVVVITAVSPDGAPAGFTATSLVSLSAYPPRATFNIVKSASSWPAVTDGALLAVHFLAESSSELAQRFAGPAANRFTGDHWYSNDLGLPILRDAIGVLVTRVSTVVPIDLNAVVVLDIQQGRFSDNYPPLLYHNRHFGTVAVQPEDVI</sequence>
<dbReference type="AlphaFoldDB" id="A0A1H8JC64"/>
<dbReference type="GO" id="GO:0006208">
    <property type="term" value="P:pyrimidine nucleobase catabolic process"/>
    <property type="evidence" value="ECO:0007669"/>
    <property type="project" value="TreeGrafter"/>
</dbReference>
<evidence type="ECO:0000313" key="4">
    <source>
        <dbReference type="Proteomes" id="UP000297654"/>
    </source>
</evidence>
<dbReference type="GO" id="GO:0010181">
    <property type="term" value="F:FMN binding"/>
    <property type="evidence" value="ECO:0007669"/>
    <property type="project" value="InterPro"/>
</dbReference>